<name>A0A0F9MPP0_9ZZZZ</name>
<keyword evidence="1" id="KW-0472">Membrane</keyword>
<reference evidence="2" key="1">
    <citation type="journal article" date="2015" name="Nature">
        <title>Complex archaea that bridge the gap between prokaryotes and eukaryotes.</title>
        <authorList>
            <person name="Spang A."/>
            <person name="Saw J.H."/>
            <person name="Jorgensen S.L."/>
            <person name="Zaremba-Niedzwiedzka K."/>
            <person name="Martijn J."/>
            <person name="Lind A.E."/>
            <person name="van Eijk R."/>
            <person name="Schleper C."/>
            <person name="Guy L."/>
            <person name="Ettema T.J."/>
        </authorList>
    </citation>
    <scope>NUCLEOTIDE SEQUENCE</scope>
</reference>
<dbReference type="EMBL" id="LAZR01009695">
    <property type="protein sequence ID" value="KKM71122.1"/>
    <property type="molecule type" value="Genomic_DNA"/>
</dbReference>
<accession>A0A0F9MPP0</accession>
<evidence type="ECO:0000313" key="2">
    <source>
        <dbReference type="EMBL" id="KKM71122.1"/>
    </source>
</evidence>
<organism evidence="2">
    <name type="scientific">marine sediment metagenome</name>
    <dbReference type="NCBI Taxonomy" id="412755"/>
    <lineage>
        <taxon>unclassified sequences</taxon>
        <taxon>metagenomes</taxon>
        <taxon>ecological metagenomes</taxon>
    </lineage>
</organism>
<protein>
    <submittedName>
        <fullName evidence="2">Uncharacterized protein</fullName>
    </submittedName>
</protein>
<evidence type="ECO:0000256" key="1">
    <source>
        <dbReference type="SAM" id="Phobius"/>
    </source>
</evidence>
<proteinExistence type="predicted"/>
<comment type="caution">
    <text evidence="2">The sequence shown here is derived from an EMBL/GenBank/DDBJ whole genome shotgun (WGS) entry which is preliminary data.</text>
</comment>
<sequence length="75" mass="9173">MDNFDRTIWIVIILGFLFILIFIGYKIYIFPIMQQVCEDENGEFSFWKWKCEFYEDGYLIGYSIQKYKGEYVLVK</sequence>
<keyword evidence="1" id="KW-1133">Transmembrane helix</keyword>
<keyword evidence="1" id="KW-0812">Transmembrane</keyword>
<dbReference type="AlphaFoldDB" id="A0A0F9MPP0"/>
<feature type="transmembrane region" description="Helical" evidence="1">
    <location>
        <begin position="6"/>
        <end position="25"/>
    </location>
</feature>
<gene>
    <name evidence="2" type="ORF">LCGC14_1433830</name>
</gene>